<evidence type="ECO:0000259" key="16">
    <source>
        <dbReference type="Pfam" id="PF02826"/>
    </source>
</evidence>
<name>A0AAV9JV52_9PEZI</name>
<dbReference type="SUPFAM" id="SSF143548">
    <property type="entry name" value="Serine metabolism enzymes domain"/>
    <property type="match status" value="1"/>
</dbReference>
<dbReference type="InterPro" id="IPR006140">
    <property type="entry name" value="D-isomer_DH_NAD-bd"/>
</dbReference>
<evidence type="ECO:0000256" key="6">
    <source>
        <dbReference type="ARBA" id="ARBA00022553"/>
    </source>
</evidence>
<dbReference type="EMBL" id="JAVFHQ010000004">
    <property type="protein sequence ID" value="KAK4549427.1"/>
    <property type="molecule type" value="Genomic_DNA"/>
</dbReference>
<evidence type="ECO:0000259" key="17">
    <source>
        <dbReference type="Pfam" id="PF19304"/>
    </source>
</evidence>
<dbReference type="InterPro" id="IPR006236">
    <property type="entry name" value="PGDH"/>
</dbReference>
<comment type="caution">
    <text evidence="18">The sequence shown here is derived from an EMBL/GenBank/DDBJ whole genome shotgun (WGS) entry which is preliminary data.</text>
</comment>
<dbReference type="PANTHER" id="PTHR42938">
    <property type="entry name" value="FORMATE DEHYDROGENASE 1"/>
    <property type="match status" value="1"/>
</dbReference>
<dbReference type="InterPro" id="IPR006139">
    <property type="entry name" value="D-isomer_2_OHA_DH_cat_dom"/>
</dbReference>
<evidence type="ECO:0000256" key="11">
    <source>
        <dbReference type="ARBA" id="ARBA00023299"/>
    </source>
</evidence>
<dbReference type="SUPFAM" id="SSF51735">
    <property type="entry name" value="NAD(P)-binding Rossmann-fold domains"/>
    <property type="match status" value="1"/>
</dbReference>
<feature type="domain" description="D-isomer specific 2-hydroxyacid dehydrogenase catalytic" evidence="15">
    <location>
        <begin position="17"/>
        <end position="329"/>
    </location>
</feature>
<keyword evidence="8" id="KW-0007">Acetylation</keyword>
<evidence type="ECO:0000313" key="18">
    <source>
        <dbReference type="EMBL" id="KAK4549427.1"/>
    </source>
</evidence>
<dbReference type="Pfam" id="PF00389">
    <property type="entry name" value="2-Hacid_dh"/>
    <property type="match status" value="1"/>
</dbReference>
<dbReference type="Proteomes" id="UP001324427">
    <property type="component" value="Unassembled WGS sequence"/>
</dbReference>
<comment type="subunit">
    <text evidence="3">Homotetramer.</text>
</comment>
<dbReference type="PROSITE" id="PS00671">
    <property type="entry name" value="D_2_HYDROXYACID_DH_3"/>
    <property type="match status" value="1"/>
</dbReference>
<dbReference type="InterPro" id="IPR029752">
    <property type="entry name" value="D-isomer_DH_CS1"/>
</dbReference>
<feature type="domain" description="D-isomer specific 2-hydroxyacid dehydrogenase NAD-binding" evidence="16">
    <location>
        <begin position="118"/>
        <end position="297"/>
    </location>
</feature>
<keyword evidence="11 13" id="KW-0718">Serine biosynthesis</keyword>
<dbReference type="GO" id="GO:0006564">
    <property type="term" value="P:L-serine biosynthetic process"/>
    <property type="evidence" value="ECO:0007669"/>
    <property type="project" value="UniProtKB-KW"/>
</dbReference>
<feature type="region of interest" description="Disordered" evidence="14">
    <location>
        <begin position="445"/>
        <end position="492"/>
    </location>
</feature>
<organism evidence="18 19">
    <name type="scientific">Oleoguttula mirabilis</name>
    <dbReference type="NCBI Taxonomy" id="1507867"/>
    <lineage>
        <taxon>Eukaryota</taxon>
        <taxon>Fungi</taxon>
        <taxon>Dikarya</taxon>
        <taxon>Ascomycota</taxon>
        <taxon>Pezizomycotina</taxon>
        <taxon>Dothideomycetes</taxon>
        <taxon>Dothideomycetidae</taxon>
        <taxon>Mycosphaerellales</taxon>
        <taxon>Teratosphaeriaceae</taxon>
        <taxon>Oleoguttula</taxon>
    </lineage>
</organism>
<keyword evidence="6" id="KW-0597">Phosphoprotein</keyword>
<dbReference type="InterPro" id="IPR045626">
    <property type="entry name" value="PGDH_ASB_dom"/>
</dbReference>
<dbReference type="InterPro" id="IPR029753">
    <property type="entry name" value="D-isomer_DH_CS"/>
</dbReference>
<evidence type="ECO:0000256" key="1">
    <source>
        <dbReference type="ARBA" id="ARBA00005216"/>
    </source>
</evidence>
<evidence type="ECO:0000256" key="7">
    <source>
        <dbReference type="ARBA" id="ARBA00022605"/>
    </source>
</evidence>
<accession>A0AAV9JV52</accession>
<dbReference type="Gene3D" id="3.30.70.260">
    <property type="match status" value="1"/>
</dbReference>
<proteinExistence type="inferred from homology"/>
<evidence type="ECO:0000256" key="14">
    <source>
        <dbReference type="SAM" id="MobiDB-lite"/>
    </source>
</evidence>
<feature type="compositionally biased region" description="Low complexity" evidence="14">
    <location>
        <begin position="466"/>
        <end position="480"/>
    </location>
</feature>
<evidence type="ECO:0000256" key="3">
    <source>
        <dbReference type="ARBA" id="ARBA00011881"/>
    </source>
</evidence>
<dbReference type="Pfam" id="PF19304">
    <property type="entry name" value="PGDH_inter"/>
    <property type="match status" value="1"/>
</dbReference>
<feature type="domain" description="D-3-phosphoglycerate dehydrogenase ASB" evidence="17">
    <location>
        <begin position="341"/>
        <end position="452"/>
    </location>
</feature>
<keyword evidence="7 13" id="KW-0028">Amino-acid biosynthesis</keyword>
<evidence type="ECO:0000256" key="13">
    <source>
        <dbReference type="RuleBase" id="RU363003"/>
    </source>
</evidence>
<dbReference type="Gene3D" id="3.40.50.720">
    <property type="entry name" value="NAD(P)-binding Rossmann-like Domain"/>
    <property type="match status" value="2"/>
</dbReference>
<dbReference type="CDD" id="cd12173">
    <property type="entry name" value="PGDH_4"/>
    <property type="match status" value="1"/>
</dbReference>
<dbReference type="InterPro" id="IPR045865">
    <property type="entry name" value="ACT-like_dom_sf"/>
</dbReference>
<evidence type="ECO:0000313" key="19">
    <source>
        <dbReference type="Proteomes" id="UP001324427"/>
    </source>
</evidence>
<evidence type="ECO:0000256" key="2">
    <source>
        <dbReference type="ARBA" id="ARBA00005854"/>
    </source>
</evidence>
<dbReference type="NCBIfam" id="TIGR01327">
    <property type="entry name" value="PGDH"/>
    <property type="match status" value="1"/>
</dbReference>
<sequence>MPQPIAIANGHANRPKVLIPEKVSPDGLRLLQVSLEVHERKGLTPDELLQIIGEYDALIVRSETKVTAPLLAAGKKLRVVARAGVGVDNVDLTAATKLGIIVVNSPQGNINAAAEHTIALLMAVARNVGDACASLKAGKWERSRLVGVEVKGKTLAILGLGKVGLTVARAAGGLGMNLIAYDPYANPSLAASANVEILPTMDELFAQADFLTIHTPMIASTKGMIGDTELAKMKPTARILNVARGGIVDERALLSALETGAIAGAGIDVFTSEPPQAGDAASRLIAHPKVVATPHLGASTAEAQENVSIDVCEQVLSILSGQLPRSAVNAPIILPEEYRTLQPFVTLLEKMGSLYTQHFSPSNTAQQLRATFELTYEGSLASANTTKPLFAALVKGLLSPITSADSLNINIVNAEYVAKERGILINESRSRDKLDQEGYSASVTLRARLDTRSPSANRTARGDPFATATASTSTSHSSSARRQQKKKEKKMEDQIITGFISNNTPYIGRLGRFSTSFVPEGTMLLCRNYDEPGKIGVVGGRLGKAGVNIRFMNVAPIDEDDDWEEGLLQKVDSVVRDGGGHGTPAKAEKEALMILGVDRAVSDEVRRSLLGDDGVLEASVVVL</sequence>
<evidence type="ECO:0000259" key="15">
    <source>
        <dbReference type="Pfam" id="PF00389"/>
    </source>
</evidence>
<dbReference type="SUPFAM" id="SSF55021">
    <property type="entry name" value="ACT-like"/>
    <property type="match status" value="1"/>
</dbReference>
<comment type="similarity">
    <text evidence="2 13">Belongs to the D-isomer specific 2-hydroxyacid dehydrogenase family.</text>
</comment>
<dbReference type="Gene3D" id="3.30.1330.90">
    <property type="entry name" value="D-3-phosphoglycerate dehydrogenase, domain 3"/>
    <property type="match status" value="1"/>
</dbReference>
<protein>
    <recommendedName>
        <fullName evidence="5 13">D-3-phosphoglycerate dehydrogenase</fullName>
        <ecNumber evidence="4 13">1.1.1.95</ecNumber>
    </recommendedName>
</protein>
<dbReference type="PROSITE" id="PS00670">
    <property type="entry name" value="D_2_HYDROXYACID_DH_2"/>
    <property type="match status" value="1"/>
</dbReference>
<dbReference type="GO" id="GO:0051287">
    <property type="term" value="F:NAD binding"/>
    <property type="evidence" value="ECO:0007669"/>
    <property type="project" value="UniProtKB-UniRule"/>
</dbReference>
<evidence type="ECO:0000256" key="10">
    <source>
        <dbReference type="ARBA" id="ARBA00023027"/>
    </source>
</evidence>
<dbReference type="PROSITE" id="PS00065">
    <property type="entry name" value="D_2_HYDROXYACID_DH_1"/>
    <property type="match status" value="1"/>
</dbReference>
<gene>
    <name evidence="18" type="ORF">LTR36_006424</name>
</gene>
<dbReference type="AlphaFoldDB" id="A0AAV9JV52"/>
<dbReference type="InterPro" id="IPR029009">
    <property type="entry name" value="ASB_dom_sf"/>
</dbReference>
<dbReference type="FunFam" id="3.40.50.720:FF:000021">
    <property type="entry name" value="D-3-phosphoglycerate dehydrogenase"/>
    <property type="match status" value="1"/>
</dbReference>
<keyword evidence="10 13" id="KW-0520">NAD</keyword>
<dbReference type="SUPFAM" id="SSF52283">
    <property type="entry name" value="Formate/glycerate dehydrogenase catalytic domain-like"/>
    <property type="match status" value="1"/>
</dbReference>
<comment type="catalytic activity">
    <reaction evidence="12 13">
        <text>(2R)-3-phosphoglycerate + NAD(+) = 3-phosphooxypyruvate + NADH + H(+)</text>
        <dbReference type="Rhea" id="RHEA:12641"/>
        <dbReference type="ChEBI" id="CHEBI:15378"/>
        <dbReference type="ChEBI" id="CHEBI:18110"/>
        <dbReference type="ChEBI" id="CHEBI:57540"/>
        <dbReference type="ChEBI" id="CHEBI:57945"/>
        <dbReference type="ChEBI" id="CHEBI:58272"/>
        <dbReference type="EC" id="1.1.1.95"/>
    </reaction>
</comment>
<evidence type="ECO:0000256" key="9">
    <source>
        <dbReference type="ARBA" id="ARBA00023002"/>
    </source>
</evidence>
<dbReference type="PANTHER" id="PTHR42938:SF22">
    <property type="entry name" value="D-3-PHOSPHOGLYCERATE DEHYDROGENASE"/>
    <property type="match status" value="1"/>
</dbReference>
<reference evidence="18 19" key="1">
    <citation type="submission" date="2021-11" db="EMBL/GenBank/DDBJ databases">
        <title>Black yeast isolated from Biological Soil Crust.</title>
        <authorList>
            <person name="Kurbessoian T."/>
        </authorList>
    </citation>
    <scope>NUCLEOTIDE SEQUENCE [LARGE SCALE GENOMIC DNA]</scope>
    <source>
        <strain evidence="18 19">CCFEE 5522</strain>
    </source>
</reference>
<evidence type="ECO:0000256" key="12">
    <source>
        <dbReference type="ARBA" id="ARBA00048731"/>
    </source>
</evidence>
<dbReference type="GO" id="GO:0004617">
    <property type="term" value="F:phosphoglycerate dehydrogenase activity"/>
    <property type="evidence" value="ECO:0007669"/>
    <property type="project" value="UniProtKB-EC"/>
</dbReference>
<evidence type="ECO:0000256" key="4">
    <source>
        <dbReference type="ARBA" id="ARBA00013143"/>
    </source>
</evidence>
<evidence type="ECO:0000256" key="5">
    <source>
        <dbReference type="ARBA" id="ARBA00021582"/>
    </source>
</evidence>
<dbReference type="EC" id="1.1.1.95" evidence="4 13"/>
<dbReference type="InterPro" id="IPR036291">
    <property type="entry name" value="NAD(P)-bd_dom_sf"/>
</dbReference>
<keyword evidence="9 13" id="KW-0560">Oxidoreductase</keyword>
<comment type="pathway">
    <text evidence="1 13">Amino-acid biosynthesis; L-serine biosynthesis; L-serine from 3-phospho-D-glycerate: step 1/3.</text>
</comment>
<dbReference type="Pfam" id="PF02826">
    <property type="entry name" value="2-Hacid_dh_C"/>
    <property type="match status" value="1"/>
</dbReference>
<evidence type="ECO:0000256" key="8">
    <source>
        <dbReference type="ARBA" id="ARBA00022990"/>
    </source>
</evidence>
<keyword evidence="19" id="KW-1185">Reference proteome</keyword>